<evidence type="ECO:0000313" key="9">
    <source>
        <dbReference type="RefSeq" id="XP_022136924.1"/>
    </source>
</evidence>
<keyword evidence="5" id="KW-0720">Serine protease</keyword>
<dbReference type="PROSITE" id="PS51257">
    <property type="entry name" value="PROKAR_LIPOPROTEIN"/>
    <property type="match status" value="1"/>
</dbReference>
<dbReference type="GO" id="GO:0008236">
    <property type="term" value="F:serine-type peptidase activity"/>
    <property type="evidence" value="ECO:0007669"/>
    <property type="project" value="UniProtKB-KW"/>
</dbReference>
<evidence type="ECO:0000256" key="5">
    <source>
        <dbReference type="ARBA" id="ARBA00022825"/>
    </source>
</evidence>
<dbReference type="Pfam" id="PF05922">
    <property type="entry name" value="Inhibitor_I9"/>
    <property type="match status" value="1"/>
</dbReference>
<dbReference type="AlphaFoldDB" id="A0A6J1C5P5"/>
<evidence type="ECO:0000256" key="1">
    <source>
        <dbReference type="ARBA" id="ARBA00011073"/>
    </source>
</evidence>
<dbReference type="InterPro" id="IPR010259">
    <property type="entry name" value="S8pro/Inhibitor_I9"/>
</dbReference>
<dbReference type="OrthoDB" id="2014869at2759"/>
<evidence type="ECO:0000256" key="2">
    <source>
        <dbReference type="ARBA" id="ARBA00022670"/>
    </source>
</evidence>
<dbReference type="InterPro" id="IPR037045">
    <property type="entry name" value="S8pro/Inhibitor_I9_sf"/>
</dbReference>
<dbReference type="GeneID" id="111008501"/>
<dbReference type="PANTHER" id="PTHR48222:SF4">
    <property type="entry name" value="PROTEINASE INHIBITOR, PROPEPTIDE"/>
    <property type="match status" value="1"/>
</dbReference>
<dbReference type="Proteomes" id="UP000504603">
    <property type="component" value="Unplaced"/>
</dbReference>
<name>A0A6J1C5P5_MOMCH</name>
<proteinExistence type="inferred from homology"/>
<dbReference type="PANTHER" id="PTHR48222">
    <property type="entry name" value="PROTEINASE INHIBITOR, PROPEPTIDE"/>
    <property type="match status" value="1"/>
</dbReference>
<evidence type="ECO:0000256" key="3">
    <source>
        <dbReference type="ARBA" id="ARBA00022729"/>
    </source>
</evidence>
<comment type="similarity">
    <text evidence="1">Belongs to the peptidase S8 family.</text>
</comment>
<dbReference type="KEGG" id="mcha:111008501"/>
<feature type="chain" id="PRO_5026766790" evidence="6">
    <location>
        <begin position="29"/>
        <end position="101"/>
    </location>
</feature>
<evidence type="ECO:0000256" key="4">
    <source>
        <dbReference type="ARBA" id="ARBA00022801"/>
    </source>
</evidence>
<sequence>MGKSHFIAAFVSFYALFSMFSCKSMAEADDQNRKVHIVYLGETQHEDSKLTTETHHELLATVLGSKEKSWESMVYSYRHGFSGFAAKLTNSQAQKLAGKIY</sequence>
<dbReference type="FunFam" id="3.30.70.80:FF:000002">
    <property type="entry name" value="Subtilisin-like protease SBT5.3"/>
    <property type="match status" value="1"/>
</dbReference>
<evidence type="ECO:0000256" key="6">
    <source>
        <dbReference type="SAM" id="SignalP"/>
    </source>
</evidence>
<dbReference type="GO" id="GO:0006508">
    <property type="term" value="P:proteolysis"/>
    <property type="evidence" value="ECO:0007669"/>
    <property type="project" value="UniProtKB-KW"/>
</dbReference>
<keyword evidence="3 6" id="KW-0732">Signal</keyword>
<keyword evidence="2" id="KW-0645">Protease</keyword>
<dbReference type="RefSeq" id="XP_022136924.1">
    <property type="nucleotide sequence ID" value="XM_022281232.1"/>
</dbReference>
<dbReference type="Gene3D" id="3.30.70.80">
    <property type="entry name" value="Peptidase S8 propeptide/proteinase inhibitor I9"/>
    <property type="match status" value="1"/>
</dbReference>
<keyword evidence="4" id="KW-0378">Hydrolase</keyword>
<protein>
    <submittedName>
        <fullName evidence="9">Subtilisin-like protease SBT3.16</fullName>
    </submittedName>
</protein>
<gene>
    <name evidence="9" type="primary">LOC111008501</name>
</gene>
<keyword evidence="8" id="KW-1185">Reference proteome</keyword>
<accession>A0A6J1C5P5</accession>
<organism evidence="8 9">
    <name type="scientific">Momordica charantia</name>
    <name type="common">Bitter gourd</name>
    <name type="synonym">Balsam pear</name>
    <dbReference type="NCBI Taxonomy" id="3673"/>
    <lineage>
        <taxon>Eukaryota</taxon>
        <taxon>Viridiplantae</taxon>
        <taxon>Streptophyta</taxon>
        <taxon>Embryophyta</taxon>
        <taxon>Tracheophyta</taxon>
        <taxon>Spermatophyta</taxon>
        <taxon>Magnoliopsida</taxon>
        <taxon>eudicotyledons</taxon>
        <taxon>Gunneridae</taxon>
        <taxon>Pentapetalae</taxon>
        <taxon>rosids</taxon>
        <taxon>fabids</taxon>
        <taxon>Cucurbitales</taxon>
        <taxon>Cucurbitaceae</taxon>
        <taxon>Momordiceae</taxon>
        <taxon>Momordica</taxon>
    </lineage>
</organism>
<feature type="signal peptide" evidence="6">
    <location>
        <begin position="1"/>
        <end position="28"/>
    </location>
</feature>
<evidence type="ECO:0000259" key="7">
    <source>
        <dbReference type="Pfam" id="PF05922"/>
    </source>
</evidence>
<evidence type="ECO:0000313" key="8">
    <source>
        <dbReference type="Proteomes" id="UP000504603"/>
    </source>
</evidence>
<feature type="domain" description="Inhibitor I9" evidence="7">
    <location>
        <begin position="35"/>
        <end position="97"/>
    </location>
</feature>
<reference evidence="9" key="1">
    <citation type="submission" date="2025-08" db="UniProtKB">
        <authorList>
            <consortium name="RefSeq"/>
        </authorList>
    </citation>
    <scope>IDENTIFICATION</scope>
    <source>
        <strain evidence="9">OHB3-1</strain>
    </source>
</reference>